<feature type="compositionally biased region" description="Basic and acidic residues" evidence="4">
    <location>
        <begin position="1400"/>
        <end position="1419"/>
    </location>
</feature>
<feature type="compositionally biased region" description="Polar residues" evidence="4">
    <location>
        <begin position="1054"/>
        <end position="1079"/>
    </location>
</feature>
<feature type="compositionally biased region" description="Basic residues" evidence="4">
    <location>
        <begin position="1525"/>
        <end position="1539"/>
    </location>
</feature>
<dbReference type="InterPro" id="IPR049730">
    <property type="entry name" value="SNF2/RAD54-like_C"/>
</dbReference>
<accession>A0A6J8DTE3</accession>
<dbReference type="GO" id="GO:0005524">
    <property type="term" value="F:ATP binding"/>
    <property type="evidence" value="ECO:0007669"/>
    <property type="project" value="InterPro"/>
</dbReference>
<name>A0A6J8DTE3_MYTCO</name>
<dbReference type="Gene3D" id="3.40.50.300">
    <property type="entry name" value="P-loop containing nucleotide triphosphate hydrolases"/>
    <property type="match status" value="1"/>
</dbReference>
<dbReference type="SMART" id="SM00333">
    <property type="entry name" value="TUDOR"/>
    <property type="match status" value="2"/>
</dbReference>
<feature type="region of interest" description="Disordered" evidence="4">
    <location>
        <begin position="974"/>
        <end position="996"/>
    </location>
</feature>
<evidence type="ECO:0000259" key="6">
    <source>
        <dbReference type="PROSITE" id="PS51194"/>
    </source>
</evidence>
<dbReference type="InterPro" id="IPR027417">
    <property type="entry name" value="P-loop_NTPase"/>
</dbReference>
<gene>
    <name evidence="7" type="ORF">MCOR_44444</name>
</gene>
<dbReference type="Pfam" id="PF00271">
    <property type="entry name" value="Helicase_C"/>
    <property type="match status" value="1"/>
</dbReference>
<feature type="domain" description="Helicase ATP-binding" evidence="5">
    <location>
        <begin position="383"/>
        <end position="573"/>
    </location>
</feature>
<keyword evidence="3" id="KW-0539">Nucleus</keyword>
<evidence type="ECO:0000259" key="5">
    <source>
        <dbReference type="PROSITE" id="PS51192"/>
    </source>
</evidence>
<dbReference type="SMART" id="SM00490">
    <property type="entry name" value="HELICc"/>
    <property type="match status" value="1"/>
</dbReference>
<feature type="region of interest" description="Disordered" evidence="4">
    <location>
        <begin position="1398"/>
        <end position="1458"/>
    </location>
</feature>
<feature type="compositionally biased region" description="Basic residues" evidence="4">
    <location>
        <begin position="1436"/>
        <end position="1448"/>
    </location>
</feature>
<evidence type="ECO:0000256" key="4">
    <source>
        <dbReference type="SAM" id="MobiDB-lite"/>
    </source>
</evidence>
<dbReference type="Gene3D" id="3.40.50.10810">
    <property type="entry name" value="Tandem AAA-ATPase domain"/>
    <property type="match status" value="1"/>
</dbReference>
<protein>
    <submittedName>
        <fullName evidence="7">ERCC6L2</fullName>
        <ecNumber evidence="7">3.6.4.-</ecNumber>
    </submittedName>
</protein>
<keyword evidence="2 7" id="KW-0378">Hydrolase</keyword>
<reference evidence="7 8" key="1">
    <citation type="submission" date="2020-06" db="EMBL/GenBank/DDBJ databases">
        <authorList>
            <person name="Li R."/>
            <person name="Bekaert M."/>
        </authorList>
    </citation>
    <scope>NUCLEOTIDE SEQUENCE [LARGE SCALE GENOMIC DNA]</scope>
    <source>
        <strain evidence="8">wild</strain>
    </source>
</reference>
<dbReference type="SMART" id="SM00487">
    <property type="entry name" value="DEXDc"/>
    <property type="match status" value="1"/>
</dbReference>
<dbReference type="EMBL" id="CACVKT020007841">
    <property type="protein sequence ID" value="CAC5411339.1"/>
    <property type="molecule type" value="Genomic_DNA"/>
</dbReference>
<feature type="compositionally biased region" description="Basic and acidic residues" evidence="4">
    <location>
        <begin position="1026"/>
        <end position="1040"/>
    </location>
</feature>
<feature type="compositionally biased region" description="Low complexity" evidence="4">
    <location>
        <begin position="1264"/>
        <end position="1276"/>
    </location>
</feature>
<feature type="compositionally biased region" description="Basic and acidic residues" evidence="4">
    <location>
        <begin position="279"/>
        <end position="302"/>
    </location>
</feature>
<dbReference type="InterPro" id="IPR057931">
    <property type="entry name" value="RHH_ERCC6L2"/>
</dbReference>
<evidence type="ECO:0000256" key="1">
    <source>
        <dbReference type="ARBA" id="ARBA00004123"/>
    </source>
</evidence>
<evidence type="ECO:0000256" key="2">
    <source>
        <dbReference type="ARBA" id="ARBA00022801"/>
    </source>
</evidence>
<dbReference type="PANTHER" id="PTHR45629">
    <property type="entry name" value="SNF2/RAD54 FAMILY MEMBER"/>
    <property type="match status" value="1"/>
</dbReference>
<dbReference type="Pfam" id="PF25806">
    <property type="entry name" value="RHH_ERCC6L2"/>
    <property type="match status" value="1"/>
</dbReference>
<dbReference type="InterPro" id="IPR001650">
    <property type="entry name" value="Helicase_C-like"/>
</dbReference>
<dbReference type="PANTHER" id="PTHR45629:SF7">
    <property type="entry name" value="DNA EXCISION REPAIR PROTEIN ERCC-6-RELATED"/>
    <property type="match status" value="1"/>
</dbReference>
<feature type="region of interest" description="Disordered" evidence="4">
    <location>
        <begin position="1525"/>
        <end position="1555"/>
    </location>
</feature>
<feature type="region of interest" description="Disordered" evidence="4">
    <location>
        <begin position="1019"/>
        <end position="1096"/>
    </location>
</feature>
<evidence type="ECO:0000256" key="3">
    <source>
        <dbReference type="ARBA" id="ARBA00023242"/>
    </source>
</evidence>
<dbReference type="EC" id="3.6.4.-" evidence="7"/>
<dbReference type="SUPFAM" id="SSF52540">
    <property type="entry name" value="P-loop containing nucleoside triphosphate hydrolases"/>
    <property type="match status" value="2"/>
</dbReference>
<dbReference type="CDD" id="cd18793">
    <property type="entry name" value="SF2_C_SNF"/>
    <property type="match status" value="1"/>
</dbReference>
<dbReference type="InterPro" id="IPR002999">
    <property type="entry name" value="Tudor"/>
</dbReference>
<evidence type="ECO:0000313" key="7">
    <source>
        <dbReference type="EMBL" id="CAC5411339.1"/>
    </source>
</evidence>
<feature type="domain" description="Helicase C-terminal" evidence="6">
    <location>
        <begin position="765"/>
        <end position="915"/>
    </location>
</feature>
<feature type="region of interest" description="Disordered" evidence="4">
    <location>
        <begin position="167"/>
        <end position="329"/>
    </location>
</feature>
<dbReference type="InterPro" id="IPR050496">
    <property type="entry name" value="SNF2_RAD54_helicase_repair"/>
</dbReference>
<dbReference type="Proteomes" id="UP000507470">
    <property type="component" value="Unassembled WGS sequence"/>
</dbReference>
<dbReference type="InterPro" id="IPR000330">
    <property type="entry name" value="SNF2_N"/>
</dbReference>
<dbReference type="GO" id="GO:0016787">
    <property type="term" value="F:hydrolase activity"/>
    <property type="evidence" value="ECO:0007669"/>
    <property type="project" value="UniProtKB-KW"/>
</dbReference>
<proteinExistence type="predicted"/>
<feature type="compositionally biased region" description="Basic residues" evidence="4">
    <location>
        <begin position="200"/>
        <end position="213"/>
    </location>
</feature>
<evidence type="ECO:0000313" key="8">
    <source>
        <dbReference type="Proteomes" id="UP000507470"/>
    </source>
</evidence>
<dbReference type="InterPro" id="IPR014001">
    <property type="entry name" value="Helicase_ATP-bd"/>
</dbReference>
<dbReference type="InterPro" id="IPR038718">
    <property type="entry name" value="SNF2-like_sf"/>
</dbReference>
<dbReference type="FunFam" id="3.40.50.10810:FF:000019">
    <property type="entry name" value="DNA excision repair protein ERCC-6-like 2 isoform X1"/>
    <property type="match status" value="1"/>
</dbReference>
<feature type="region of interest" description="Disordered" evidence="4">
    <location>
        <begin position="1260"/>
        <end position="1361"/>
    </location>
</feature>
<dbReference type="OrthoDB" id="448448at2759"/>
<feature type="compositionally biased region" description="Basic and acidic residues" evidence="4">
    <location>
        <begin position="1306"/>
        <end position="1325"/>
    </location>
</feature>
<organism evidence="7 8">
    <name type="scientific">Mytilus coruscus</name>
    <name type="common">Sea mussel</name>
    <dbReference type="NCBI Taxonomy" id="42192"/>
    <lineage>
        <taxon>Eukaryota</taxon>
        <taxon>Metazoa</taxon>
        <taxon>Spiralia</taxon>
        <taxon>Lophotrochozoa</taxon>
        <taxon>Mollusca</taxon>
        <taxon>Bivalvia</taxon>
        <taxon>Autobranchia</taxon>
        <taxon>Pteriomorphia</taxon>
        <taxon>Mytilida</taxon>
        <taxon>Mytiloidea</taxon>
        <taxon>Mytilidae</taxon>
        <taxon>Mytilinae</taxon>
        <taxon>Mytilus</taxon>
    </lineage>
</organism>
<comment type="subcellular location">
    <subcellularLocation>
        <location evidence="1">Nucleus</location>
    </subcellularLocation>
</comment>
<sequence>MELKEKVWSKGEECSALYQGDGNFYPGFILKIIRSPGLKAIVQFDGYSKEEAETLDITQIKPIQRKQKEKSVWSKGEECSALYQGDGNFYPGFILKIIRSPGLKAIVQFDGYSKEEAETLDITQIKPIQRKQKEKSDVILVSEEKSDGLFKPLCGKEEDKYLESKYRDLSDDESDVSSSASILKTPQRKGVVATGGQSINHKKTSIRGRRSKVKPVNSERKNTDKSQIDTKQRNITENDSVHLELSEDTFDSQKPSTSRKALRHTRKPIYLSDSSDDSFNDRKTSRLDSSKFNEEDKNKSSDTKPNLKKFRNSSTDSTEENSDFKNEGFDDYDLEKPKFKFTPSAAKVPYKLSGPDEMPVIQIPATINRYLRDYQRMGIQFMYNHYKNGQGCVLGDDMGLGKTVQVIGFISALMRKHGNRIDMLKHKPKFIRQMSDNKKNLEDDETAPKDPFLIIGPGSVLYNWMDELETWGYFTVGKFHGTDKEQCFAETKKGKHEIVITTYETYRDNQELLNSIHWSAVIVDEVHKIKGQQAQITQALKAINTDLRFGLTGTALQNDMLELWCILDWAQPNCLGDPEEFKYNYVEPIKQGQKIDATKRQLAEARKLKEKFSAIRNKMLLRRTKMLISDQLPTKDDNVVYCRLTPFQEAVYKCLLQHPLMNTVMKMDKPCDCGSGHITGTCCNKLKEFKVSFREVMFTFLSLFLKVGNHVALMIPARTAEDNLKPLTKHILQQVYEQFPQYFTDSKEASFRTLSDPKYCGKMKVLKGLLSVFYKDHSKVLVFSYSTRVLDIFEQYLMTTEYEYRRLDGSTSMKKRMALVREFNRDPNIFIFLISTRAGGLGLNLTGANRVVIFDPNWNPTHDLQAQDRAYRIGQRRNVKVYRLISAGTIEENMYLRQIYKQQLDSVAIQNENANRYFKGIAGDRAHQGELFGVKNMFQFRTGDKCLTLDILNENERVETELVGFTVSKYISNDDEQREDNFEVSEEDPDTTNEEIEDQMDNSLLKLFGITDRDDFDINSLEDSDDQHYIGDVDSQDSHRSAQSNTATRKKETPNNTGSKRTSNRKTSTPAKSSISLSKQGKKSAPERSKLKKSSSSFSSVSDVFDQCGVVHVHENRQLVGGSKAEDHMTKCAIQDVYELHQNSQIPAGYCEPMSESDDSGITEPTPVKSRGRKSSKPDHNTPTSVVIGTSRVLIGQTPKTIRLKQFEEMTQFFDDVSAVELSERILLGSTQSRLKLLKDFYTKDKPEFSQIFSSFKNDDPIDTSIGSGSTSTKKTANPDVKRKRRARRKENETLGISFLDFPDSESQKLESKSRVESDGSRTESLDIGIPSTSFARRKPSPSKKTTSGRPKNGVQKNKHKDIKDTCSVFTVEEFTEEKTAGITSDHHSDDIEELLNRIGHQDDARTSVKEENQKERGDNLSILDDIFSSPEKSTQKRKKPPKKNKKSGKVENIDFDSLTETSITEDEDYHFADVSTLKDDGIDVFTDPVKWKSLKRHRKERVSIVDQMVSDAAEDYDELFKSGKMKRVKKSNKHHRHENKSDSDTYDDQSASLF</sequence>
<dbReference type="PROSITE" id="PS51194">
    <property type="entry name" value="HELICASE_CTER"/>
    <property type="match status" value="1"/>
</dbReference>
<dbReference type="Pfam" id="PF00176">
    <property type="entry name" value="SNF2-rel_dom"/>
    <property type="match status" value="1"/>
</dbReference>
<feature type="compositionally biased region" description="Basic and acidic residues" evidence="4">
    <location>
        <begin position="217"/>
        <end position="245"/>
    </location>
</feature>
<dbReference type="Gene3D" id="2.30.30.140">
    <property type="match status" value="2"/>
</dbReference>
<dbReference type="GO" id="GO:0005634">
    <property type="term" value="C:nucleus"/>
    <property type="evidence" value="ECO:0007669"/>
    <property type="project" value="UniProtKB-SubCell"/>
</dbReference>
<dbReference type="PROSITE" id="PS51192">
    <property type="entry name" value="HELICASE_ATP_BIND_1"/>
    <property type="match status" value="1"/>
</dbReference>
<keyword evidence="8" id="KW-1185">Reference proteome</keyword>
<feature type="region of interest" description="Disordered" evidence="4">
    <location>
        <begin position="1149"/>
        <end position="1185"/>
    </location>
</feature>